<evidence type="ECO:0000259" key="4">
    <source>
        <dbReference type="Pfam" id="PF06943"/>
    </source>
</evidence>
<dbReference type="Pfam" id="PF06943">
    <property type="entry name" value="zf-LSD1"/>
    <property type="match status" value="1"/>
</dbReference>
<feature type="domain" description="Peptidase C14 caspase" evidence="3">
    <location>
        <begin position="82"/>
        <end position="320"/>
    </location>
</feature>
<sequence>MYSNMLVNCSNCHTPLQLPSGAQSIRCALCQAVTLIADPRSLHSLPSSHALPPPSPYGHAPPPPPSPYNQAPPGPPPSVHGRKKAVICGISYKYSRHELKGCINDAKCMRYLLINKFKFPDESIVMLTEEETHPAKIPNKYNIRMALHWLVQGCQPGDSLVFHYSGHGSRQRAYHDDEVDGYDETLCPLDFETQGMIVDDEINATIVKPLPHGVKLHAIIDSCHSGTVLDLPFLCRMDRGGKYVWEDHRPRSGMWKGTSGGEAISISGCDDDQTSADTSALSKITSTGAMTFCFIQAIERGQAATYGSILNSMRNTIRSTGSSGGGGGSAAASLLGGSGGAVTSLVSMLLTGGSVGGSGGLRQEPQLTACEPFDVYTKPFVL</sequence>
<dbReference type="GO" id="GO:0005737">
    <property type="term" value="C:cytoplasm"/>
    <property type="evidence" value="ECO:0007669"/>
    <property type="project" value="TreeGrafter"/>
</dbReference>
<proteinExistence type="inferred from homology"/>
<comment type="caution">
    <text evidence="5">The sequence shown here is derived from an EMBL/GenBank/DDBJ whole genome shotgun (WGS) entry which is preliminary data.</text>
</comment>
<evidence type="ECO:0000313" key="5">
    <source>
        <dbReference type="EMBL" id="PRQ57091.1"/>
    </source>
</evidence>
<dbReference type="Proteomes" id="UP000238479">
    <property type="component" value="Chromosome 1"/>
</dbReference>
<dbReference type="Gramene" id="PRQ57091">
    <property type="protein sequence ID" value="PRQ57091"/>
    <property type="gene ID" value="RchiOBHm_Chr1g0344461"/>
</dbReference>
<dbReference type="GO" id="GO:0004197">
    <property type="term" value="F:cysteine-type endopeptidase activity"/>
    <property type="evidence" value="ECO:0007669"/>
    <property type="project" value="InterPro"/>
</dbReference>
<evidence type="ECO:0000259" key="3">
    <source>
        <dbReference type="Pfam" id="PF00656"/>
    </source>
</evidence>
<evidence type="ECO:0000256" key="2">
    <source>
        <dbReference type="SAM" id="MobiDB-lite"/>
    </source>
</evidence>
<feature type="compositionally biased region" description="Pro residues" evidence="2">
    <location>
        <begin position="51"/>
        <end position="78"/>
    </location>
</feature>
<dbReference type="EMBL" id="PDCK01000039">
    <property type="protein sequence ID" value="PRQ57091.1"/>
    <property type="molecule type" value="Genomic_DNA"/>
</dbReference>
<dbReference type="InterPro" id="IPR005735">
    <property type="entry name" value="Znf_LSD1"/>
</dbReference>
<name>A0A2P6SEI4_ROSCH</name>
<dbReference type="InterPro" id="IPR011600">
    <property type="entry name" value="Pept_C14_caspase"/>
</dbReference>
<dbReference type="PANTHER" id="PTHR48104:SF30">
    <property type="entry name" value="METACASPASE-1"/>
    <property type="match status" value="1"/>
</dbReference>
<evidence type="ECO:0000256" key="1">
    <source>
        <dbReference type="ARBA" id="ARBA00009005"/>
    </source>
</evidence>
<dbReference type="Gene3D" id="3.40.50.12660">
    <property type="match status" value="1"/>
</dbReference>
<dbReference type="NCBIfam" id="TIGR01053">
    <property type="entry name" value="LSD1"/>
    <property type="match status" value="1"/>
</dbReference>
<dbReference type="Pfam" id="PF00656">
    <property type="entry name" value="Peptidase_C14"/>
    <property type="match status" value="1"/>
</dbReference>
<organism evidence="5 6">
    <name type="scientific">Rosa chinensis</name>
    <name type="common">China rose</name>
    <dbReference type="NCBI Taxonomy" id="74649"/>
    <lineage>
        <taxon>Eukaryota</taxon>
        <taxon>Viridiplantae</taxon>
        <taxon>Streptophyta</taxon>
        <taxon>Embryophyta</taxon>
        <taxon>Tracheophyta</taxon>
        <taxon>Spermatophyta</taxon>
        <taxon>Magnoliopsida</taxon>
        <taxon>eudicotyledons</taxon>
        <taxon>Gunneridae</taxon>
        <taxon>Pentapetalae</taxon>
        <taxon>rosids</taxon>
        <taxon>fabids</taxon>
        <taxon>Rosales</taxon>
        <taxon>Rosaceae</taxon>
        <taxon>Rosoideae</taxon>
        <taxon>Rosoideae incertae sedis</taxon>
        <taxon>Rosa</taxon>
    </lineage>
</organism>
<dbReference type="OrthoDB" id="3223806at2759"/>
<dbReference type="FunFam" id="3.40.50.12660:FF:000001">
    <property type="entry name" value="Metacaspase-1"/>
    <property type="match status" value="1"/>
</dbReference>
<dbReference type="OMA" id="INYFNQE"/>
<feature type="region of interest" description="Disordered" evidence="2">
    <location>
        <begin position="45"/>
        <end position="80"/>
    </location>
</feature>
<comment type="similarity">
    <text evidence="1">Belongs to the peptidase C14B family.</text>
</comment>
<protein>
    <submittedName>
        <fullName evidence="5">Putative transcription factor Znf-LSD family</fullName>
    </submittedName>
</protein>
<dbReference type="InterPro" id="IPR050452">
    <property type="entry name" value="Metacaspase"/>
</dbReference>
<gene>
    <name evidence="5" type="ORF">RchiOBHm_Chr1g0344461</name>
</gene>
<accession>A0A2P6SEI4</accession>
<dbReference type="PANTHER" id="PTHR48104">
    <property type="entry name" value="METACASPASE-4"/>
    <property type="match status" value="1"/>
</dbReference>
<feature type="domain" description="Zinc finger LSD1-type" evidence="4">
    <location>
        <begin position="9"/>
        <end position="33"/>
    </location>
</feature>
<keyword evidence="6" id="KW-1185">Reference proteome</keyword>
<dbReference type="AlphaFoldDB" id="A0A2P6SEI4"/>
<reference evidence="5 6" key="1">
    <citation type="journal article" date="2018" name="Nat. Genet.">
        <title>The Rosa genome provides new insights in the design of modern roses.</title>
        <authorList>
            <person name="Bendahmane M."/>
        </authorList>
    </citation>
    <scope>NUCLEOTIDE SEQUENCE [LARGE SCALE GENOMIC DNA]</scope>
    <source>
        <strain evidence="6">cv. Old Blush</strain>
    </source>
</reference>
<dbReference type="GO" id="GO:0006508">
    <property type="term" value="P:proteolysis"/>
    <property type="evidence" value="ECO:0007669"/>
    <property type="project" value="InterPro"/>
</dbReference>
<evidence type="ECO:0000313" key="6">
    <source>
        <dbReference type="Proteomes" id="UP000238479"/>
    </source>
</evidence>
<dbReference type="STRING" id="74649.A0A2P6SEI4"/>